<protein>
    <submittedName>
        <fullName evidence="1">Type III restriction endonuclease</fullName>
    </submittedName>
</protein>
<gene>
    <name evidence="1" type="ORF">RGC63_08720</name>
</gene>
<sequence length="69" mass="7852">MIFEKQDYQQECINNIITLLDGFDFKCHDALNLKDCLNQFHAACEIPVKNLSGKLNVDILMETGTGKTF</sequence>
<feature type="non-terminal residue" evidence="1">
    <location>
        <position position="69"/>
    </location>
</feature>
<dbReference type="EMBL" id="JAXMRN010000229">
    <property type="protein sequence ID" value="MDZ7551745.1"/>
    <property type="molecule type" value="Genomic_DNA"/>
</dbReference>
<reference evidence="1" key="1">
    <citation type="submission" date="2023-10" db="EMBL/GenBank/DDBJ databases">
        <title>First insite into the whole-genome sequence variations in clarithromycin resistant Helicobacter pylori clinical isolates in Russia.</title>
        <authorList>
            <person name="Starkova D.A."/>
            <person name="Svarval A.V."/>
            <person name="Polev D.E."/>
            <person name="Saitova A.T."/>
            <person name="Gladyshev N.S."/>
            <person name="Egorova S.A."/>
        </authorList>
    </citation>
    <scope>NUCLEOTIDE SEQUENCE</scope>
    <source>
        <strain evidence="1">HP290</strain>
    </source>
</reference>
<evidence type="ECO:0000313" key="2">
    <source>
        <dbReference type="Proteomes" id="UP001294612"/>
    </source>
</evidence>
<name>A0AAW9KRC9_HELPX</name>
<dbReference type="GO" id="GO:0004519">
    <property type="term" value="F:endonuclease activity"/>
    <property type="evidence" value="ECO:0007669"/>
    <property type="project" value="UniProtKB-KW"/>
</dbReference>
<keyword evidence="1" id="KW-0255">Endonuclease</keyword>
<dbReference type="AlphaFoldDB" id="A0AAW9KRC9"/>
<accession>A0AAW9KRC9</accession>
<dbReference type="Proteomes" id="UP001294612">
    <property type="component" value="Unassembled WGS sequence"/>
</dbReference>
<proteinExistence type="predicted"/>
<evidence type="ECO:0000313" key="1">
    <source>
        <dbReference type="EMBL" id="MDZ7551745.1"/>
    </source>
</evidence>
<keyword evidence="1" id="KW-0540">Nuclease</keyword>
<comment type="caution">
    <text evidence="1">The sequence shown here is derived from an EMBL/GenBank/DDBJ whole genome shotgun (WGS) entry which is preliminary data.</text>
</comment>
<keyword evidence="1" id="KW-0378">Hydrolase</keyword>
<organism evidence="1 2">
    <name type="scientific">Helicobacter pylori</name>
    <name type="common">Campylobacter pylori</name>
    <dbReference type="NCBI Taxonomy" id="210"/>
    <lineage>
        <taxon>Bacteria</taxon>
        <taxon>Pseudomonadati</taxon>
        <taxon>Campylobacterota</taxon>
        <taxon>Epsilonproteobacteria</taxon>
        <taxon>Campylobacterales</taxon>
        <taxon>Helicobacteraceae</taxon>
        <taxon>Helicobacter</taxon>
    </lineage>
</organism>